<dbReference type="EMBL" id="JACJIQ010000024">
    <property type="protein sequence ID" value="MBA9079578.1"/>
    <property type="molecule type" value="Genomic_DNA"/>
</dbReference>
<accession>A0A839GYQ6</accession>
<proteinExistence type="predicted"/>
<reference evidence="1 2" key="1">
    <citation type="submission" date="2020-08" db="EMBL/GenBank/DDBJ databases">
        <title>Genomic Encyclopedia of Type Strains, Phase IV (KMG-IV): sequencing the most valuable type-strain genomes for metagenomic binning, comparative biology and taxonomic classification.</title>
        <authorList>
            <person name="Goeker M."/>
        </authorList>
    </citation>
    <scope>NUCLEOTIDE SEQUENCE [LARGE SCALE GENOMIC DNA]</scope>
    <source>
        <strain evidence="1 2">DSM 29854</strain>
    </source>
</reference>
<gene>
    <name evidence="1" type="ORF">FHS90_004316</name>
</gene>
<protein>
    <submittedName>
        <fullName evidence="1">Uncharacterized protein</fullName>
    </submittedName>
</protein>
<organism evidence="1 2">
    <name type="scientific">Rufibacter quisquiliarum</name>
    <dbReference type="NCBI Taxonomy" id="1549639"/>
    <lineage>
        <taxon>Bacteria</taxon>
        <taxon>Pseudomonadati</taxon>
        <taxon>Bacteroidota</taxon>
        <taxon>Cytophagia</taxon>
        <taxon>Cytophagales</taxon>
        <taxon>Hymenobacteraceae</taxon>
        <taxon>Rufibacter</taxon>
    </lineage>
</organism>
<evidence type="ECO:0000313" key="1">
    <source>
        <dbReference type="EMBL" id="MBA9079578.1"/>
    </source>
</evidence>
<sequence>MNYLKMRRKDTHPSLLSNCGGQNILLKFLVFCTLGKENRRHKANRYQR</sequence>
<dbReference type="Proteomes" id="UP000563094">
    <property type="component" value="Unassembled WGS sequence"/>
</dbReference>
<name>A0A839GYQ6_9BACT</name>
<keyword evidence="2" id="KW-1185">Reference proteome</keyword>
<comment type="caution">
    <text evidence="1">The sequence shown here is derived from an EMBL/GenBank/DDBJ whole genome shotgun (WGS) entry which is preliminary data.</text>
</comment>
<evidence type="ECO:0000313" key="2">
    <source>
        <dbReference type="Proteomes" id="UP000563094"/>
    </source>
</evidence>
<dbReference type="AlphaFoldDB" id="A0A839GYQ6"/>